<reference evidence="2 3" key="1">
    <citation type="journal article" date="2015" name="Genome Biol. Evol.">
        <title>Comparative Genomics of a Bacterivorous Green Alga Reveals Evolutionary Causalities and Consequences of Phago-Mixotrophic Mode of Nutrition.</title>
        <authorList>
            <person name="Burns J.A."/>
            <person name="Paasch A."/>
            <person name="Narechania A."/>
            <person name="Kim E."/>
        </authorList>
    </citation>
    <scope>NUCLEOTIDE SEQUENCE [LARGE SCALE GENOMIC DNA]</scope>
    <source>
        <strain evidence="2 3">PLY_AMNH</strain>
    </source>
</reference>
<accession>A0AAE0G7N3</accession>
<comment type="caution">
    <text evidence="2">The sequence shown here is derived from an EMBL/GenBank/DDBJ whole genome shotgun (WGS) entry which is preliminary data.</text>
</comment>
<organism evidence="2 3">
    <name type="scientific">Cymbomonas tetramitiformis</name>
    <dbReference type="NCBI Taxonomy" id="36881"/>
    <lineage>
        <taxon>Eukaryota</taxon>
        <taxon>Viridiplantae</taxon>
        <taxon>Chlorophyta</taxon>
        <taxon>Pyramimonadophyceae</taxon>
        <taxon>Pyramimonadales</taxon>
        <taxon>Pyramimonadaceae</taxon>
        <taxon>Cymbomonas</taxon>
    </lineage>
</organism>
<evidence type="ECO:0000256" key="1">
    <source>
        <dbReference type="SAM" id="MobiDB-lite"/>
    </source>
</evidence>
<evidence type="ECO:0000313" key="3">
    <source>
        <dbReference type="Proteomes" id="UP001190700"/>
    </source>
</evidence>
<proteinExistence type="predicted"/>
<dbReference type="Proteomes" id="UP001190700">
    <property type="component" value="Unassembled WGS sequence"/>
</dbReference>
<protein>
    <submittedName>
        <fullName evidence="2">Uncharacterized protein</fullName>
    </submittedName>
</protein>
<dbReference type="AlphaFoldDB" id="A0AAE0G7N3"/>
<dbReference type="EMBL" id="LGRX02008654">
    <property type="protein sequence ID" value="KAK3273088.1"/>
    <property type="molecule type" value="Genomic_DNA"/>
</dbReference>
<evidence type="ECO:0000313" key="2">
    <source>
        <dbReference type="EMBL" id="KAK3273088.1"/>
    </source>
</evidence>
<keyword evidence="3" id="KW-1185">Reference proteome</keyword>
<feature type="region of interest" description="Disordered" evidence="1">
    <location>
        <begin position="41"/>
        <end position="94"/>
    </location>
</feature>
<name>A0AAE0G7N3_9CHLO</name>
<sequence length="94" mass="10256">MEQKIYAGTEGIVADTVLTKLLAEFDNSKAKSVMTATAKQAAGAASRAQRSGHRVGDGEELAREAEQEKPERLREDSPERQSTEKRKLAREAVA</sequence>
<feature type="compositionally biased region" description="Basic and acidic residues" evidence="1">
    <location>
        <begin position="54"/>
        <end position="94"/>
    </location>
</feature>
<gene>
    <name evidence="2" type="ORF">CYMTET_18660</name>
</gene>